<dbReference type="InterPro" id="IPR018711">
    <property type="entry name" value="NAGPA"/>
</dbReference>
<keyword evidence="4" id="KW-1185">Reference proteome</keyword>
<sequence>MKLRLLKINCLVLLLLILNVSCVKDTPFYPGDRKPSVEKPEEGNYTALTQKLINTKKIISTVVGDTTFQVSNGVDATEIRYTNIEGKAMQLFILAMDLKQKNITLKVATPFDKTEFTKQTVLNMAKVVDKPGNIVLGGINGDFYNISTLVPRGIVHKDGKIIKDNFSDNSDAPQQALSFFGILNNGKPFIGDKSEYNSKAAELKEALGGGIIFLKNKNIITQSFIGVDPRTALGYTEDDKVYFLVADGRNPSYSNGLTYAELSIIMKAFDVKDAVNLDGGGSSTFMVKDPISKKLEVKNKPSDGSEREVANSWLVISNNE</sequence>
<gene>
    <name evidence="3" type="ORF">JKG61_10800</name>
</gene>
<dbReference type="Proteomes" id="UP000625283">
    <property type="component" value="Unassembled WGS sequence"/>
</dbReference>
<keyword evidence="1" id="KW-0732">Signal</keyword>
<feature type="signal peptide" evidence="1">
    <location>
        <begin position="1"/>
        <end position="25"/>
    </location>
</feature>
<reference evidence="3 4" key="1">
    <citation type="submission" date="2021-01" db="EMBL/GenBank/DDBJ databases">
        <title>C459-1 draft genome sequence.</title>
        <authorList>
            <person name="Zhang X.-F."/>
        </authorList>
    </citation>
    <scope>NUCLEOTIDE SEQUENCE [LARGE SCALE GENOMIC DNA]</scope>
    <source>
        <strain evidence="4">C459-1</strain>
    </source>
</reference>
<feature type="chain" id="PRO_5046542815" evidence="1">
    <location>
        <begin position="26"/>
        <end position="320"/>
    </location>
</feature>
<accession>A0ABS1R5U5</accession>
<dbReference type="GO" id="GO:0016798">
    <property type="term" value="F:hydrolase activity, acting on glycosyl bonds"/>
    <property type="evidence" value="ECO:0007669"/>
    <property type="project" value="UniProtKB-KW"/>
</dbReference>
<organism evidence="3 4">
    <name type="scientific">Sphingobacterium faecale</name>
    <dbReference type="NCBI Taxonomy" id="2803775"/>
    <lineage>
        <taxon>Bacteria</taxon>
        <taxon>Pseudomonadati</taxon>
        <taxon>Bacteroidota</taxon>
        <taxon>Sphingobacteriia</taxon>
        <taxon>Sphingobacteriales</taxon>
        <taxon>Sphingobacteriaceae</taxon>
        <taxon>Sphingobacterium</taxon>
    </lineage>
</organism>
<keyword evidence="3" id="KW-0378">Hydrolase</keyword>
<evidence type="ECO:0000259" key="2">
    <source>
        <dbReference type="Pfam" id="PF09992"/>
    </source>
</evidence>
<dbReference type="PANTHER" id="PTHR40446:SF2">
    <property type="entry name" value="N-ACETYLGLUCOSAMINE-1-PHOSPHODIESTER ALPHA-N-ACETYLGLUCOSAMINIDASE"/>
    <property type="match status" value="1"/>
</dbReference>
<protein>
    <submittedName>
        <fullName evidence="3">Phosphodiester glycosidase family protein</fullName>
    </submittedName>
</protein>
<evidence type="ECO:0000313" key="4">
    <source>
        <dbReference type="Proteomes" id="UP000625283"/>
    </source>
</evidence>
<comment type="caution">
    <text evidence="3">The sequence shown here is derived from an EMBL/GenBank/DDBJ whole genome shotgun (WGS) entry which is preliminary data.</text>
</comment>
<feature type="domain" description="Phosphodiester glycosidase" evidence="2">
    <location>
        <begin position="137"/>
        <end position="315"/>
    </location>
</feature>
<proteinExistence type="predicted"/>
<evidence type="ECO:0000313" key="3">
    <source>
        <dbReference type="EMBL" id="MBL1409241.1"/>
    </source>
</evidence>
<dbReference type="RefSeq" id="WP_202102993.1">
    <property type="nucleotide sequence ID" value="NZ_JAERTY010000005.1"/>
</dbReference>
<dbReference type="Pfam" id="PF09992">
    <property type="entry name" value="NAGPA"/>
    <property type="match status" value="1"/>
</dbReference>
<evidence type="ECO:0000256" key="1">
    <source>
        <dbReference type="SAM" id="SignalP"/>
    </source>
</evidence>
<dbReference type="PANTHER" id="PTHR40446">
    <property type="entry name" value="N-ACETYLGLUCOSAMINE-1-PHOSPHODIESTER ALPHA-N-ACETYLGLUCOSAMINIDASE"/>
    <property type="match status" value="1"/>
</dbReference>
<name>A0ABS1R5U5_9SPHI</name>
<keyword evidence="3" id="KW-0326">Glycosidase</keyword>
<dbReference type="EMBL" id="JAERTY010000005">
    <property type="protein sequence ID" value="MBL1409241.1"/>
    <property type="molecule type" value="Genomic_DNA"/>
</dbReference>